<dbReference type="Gene3D" id="3.40.50.150">
    <property type="entry name" value="Vaccinia Virus protein VP39"/>
    <property type="match status" value="1"/>
</dbReference>
<dbReference type="RefSeq" id="WP_011159591.1">
    <property type="nucleotide sequence ID" value="NZ_CP116810.1"/>
</dbReference>
<protein>
    <submittedName>
        <fullName evidence="2">Class I SAM-dependent methyltransferase</fullName>
    </submittedName>
</protein>
<keyword evidence="3" id="KW-1185">Reference proteome</keyword>
<dbReference type="GO" id="GO:0008168">
    <property type="term" value="F:methyltransferase activity"/>
    <property type="evidence" value="ECO:0007669"/>
    <property type="project" value="UniProtKB-KW"/>
</dbReference>
<accession>Q6N2J4</accession>
<reference evidence="2" key="1">
    <citation type="submission" date="2003-07" db="EMBL/GenBank/DDBJ databases">
        <authorList>
            <consortium name="Rhodopseudomonas genome consortium"/>
            <person name="Larimer F."/>
            <person name="Harwood C."/>
        </authorList>
    </citation>
    <scope>NUCLEOTIDE SEQUENCE</scope>
    <source>
        <strain evidence="2">CGA009</strain>
    </source>
</reference>
<gene>
    <name evidence="1" type="ordered locus">RPA4056</name>
    <name evidence="2" type="ORF">TX73_021015</name>
</gene>
<organism evidence="1">
    <name type="scientific">Rhodopseudomonas palustris (strain ATCC BAA-98 / CGA009)</name>
    <dbReference type="NCBI Taxonomy" id="258594"/>
    <lineage>
        <taxon>Bacteria</taxon>
        <taxon>Pseudomonadati</taxon>
        <taxon>Pseudomonadota</taxon>
        <taxon>Alphaproteobacteria</taxon>
        <taxon>Hyphomicrobiales</taxon>
        <taxon>Nitrobacteraceae</taxon>
        <taxon>Rhodopseudomonas</taxon>
    </lineage>
</organism>
<dbReference type="STRING" id="258594.RPA4056"/>
<dbReference type="InterPro" id="IPR029063">
    <property type="entry name" value="SAM-dependent_MTases_sf"/>
</dbReference>
<evidence type="ECO:0000313" key="2">
    <source>
        <dbReference type="EMBL" id="WCL94243.1"/>
    </source>
</evidence>
<dbReference type="GeneID" id="66895175"/>
<dbReference type="GO" id="GO:0032259">
    <property type="term" value="P:methylation"/>
    <property type="evidence" value="ECO:0007669"/>
    <property type="project" value="UniProtKB-KW"/>
</dbReference>
<dbReference type="eggNOG" id="COG2227">
    <property type="taxonomic scope" value="Bacteria"/>
</dbReference>
<keyword evidence="2" id="KW-0808">Transferase</keyword>
<proteinExistence type="predicted"/>
<evidence type="ECO:0000313" key="1">
    <source>
        <dbReference type="EMBL" id="CAE29497.1"/>
    </source>
</evidence>
<keyword evidence="2" id="KW-0489">Methyltransferase</keyword>
<name>Q6N2J4_RHOPA</name>
<dbReference type="Proteomes" id="UP000001426">
    <property type="component" value="Chromosome"/>
</dbReference>
<dbReference type="EMBL" id="CP116810">
    <property type="protein sequence ID" value="WCL94243.1"/>
    <property type="molecule type" value="Genomic_DNA"/>
</dbReference>
<dbReference type="KEGG" id="rpa:TX73_021015"/>
<reference evidence="2" key="3">
    <citation type="submission" date="2022-12" db="EMBL/GenBank/DDBJ databases">
        <title>Complete genome sequence of Rhodopseudomonas palustris CGA0092 and corrections to the R. palustris CGA009 genome sequence.</title>
        <authorList>
            <person name="Mazny B.R."/>
            <person name="Sheff O.F."/>
            <person name="LaSarre B."/>
            <person name="McKinlay A."/>
            <person name="McKinlay J.B."/>
        </authorList>
    </citation>
    <scope>NUCLEOTIDE SEQUENCE</scope>
    <source>
        <strain evidence="2">CGA009</strain>
    </source>
</reference>
<sequence length="308" mass="34716">MTSSYLHRNCPICGAAPPSNPEIASSPPAETMEFDELVPCWNGLFKAKVFFSYCRCPSCQLLYSPIFFTGEQLEKLYAQMPPNMDIVPRVSLEKTQAGYFDILQREVDLKGKLIEVGPDIGLFAKNCVERRAFDEYWLFEPNRDVEPALRGTMGDSSFHIIHDMFGFDSVPDGAASVAVMVHVMDHLLDPIATLRSLGRKLRPGGHVMLVTHDEASLLRRAIDVRWPAFCLQHPQIYNPETMRRLFEASDYTVTKQCKTVNYFPVHFLLKQGLWALGLKIERLPTFGQVAVGLKLGNMLTIATPKGVY</sequence>
<dbReference type="EMBL" id="BX572606">
    <property type="protein sequence ID" value="CAE29497.1"/>
    <property type="molecule type" value="Genomic_DNA"/>
</dbReference>
<dbReference type="Pfam" id="PF13489">
    <property type="entry name" value="Methyltransf_23"/>
    <property type="match status" value="1"/>
</dbReference>
<evidence type="ECO:0000313" key="3">
    <source>
        <dbReference type="Proteomes" id="UP000001426"/>
    </source>
</evidence>
<dbReference type="HOGENOM" id="CLU_868298_0_0_5"/>
<dbReference type="AlphaFoldDB" id="Q6N2J4"/>
<reference evidence="1 3" key="2">
    <citation type="journal article" date="2004" name="Nat. Biotechnol.">
        <title>Complete genome sequence of the metabolically versatile photosynthetic bacterium Rhodopseudomonas palustris.</title>
        <authorList>
            <person name="Larimer F.W."/>
            <person name="Chain P."/>
            <person name="Hauser L."/>
            <person name="Lamerdin J."/>
            <person name="Malfatti S."/>
            <person name="Do L."/>
            <person name="Land M.L."/>
            <person name="Pelletier D.A."/>
            <person name="Beatty J.T."/>
            <person name="Lang A.S."/>
            <person name="Tabita F.R."/>
            <person name="Gibson J.L."/>
            <person name="Hanson T.E."/>
            <person name="Bobst C."/>
            <person name="Torres J.L."/>
            <person name="Peres C."/>
            <person name="Harrison F.H."/>
            <person name="Gibson J."/>
            <person name="Harwood C.S."/>
        </authorList>
    </citation>
    <scope>NUCLEOTIDE SEQUENCE [LARGE SCALE GENOMIC DNA]</scope>
    <source>
        <strain evidence="3">ATCC BAA-98 / CGA009</strain>
        <strain evidence="1">CGA009</strain>
    </source>
</reference>
<dbReference type="SUPFAM" id="SSF53335">
    <property type="entry name" value="S-adenosyl-L-methionine-dependent methyltransferases"/>
    <property type="match status" value="1"/>
</dbReference>